<feature type="compositionally biased region" description="Basic residues" evidence="1">
    <location>
        <begin position="103"/>
        <end position="120"/>
    </location>
</feature>
<keyword evidence="2" id="KW-0472">Membrane</keyword>
<evidence type="ECO:0000313" key="3">
    <source>
        <dbReference type="EMBL" id="KAF2089694.1"/>
    </source>
</evidence>
<feature type="compositionally biased region" description="Low complexity" evidence="1">
    <location>
        <begin position="291"/>
        <end position="305"/>
    </location>
</feature>
<feature type="region of interest" description="Disordered" evidence="1">
    <location>
        <begin position="335"/>
        <end position="381"/>
    </location>
</feature>
<name>A0A6A5YFV1_9PEZI</name>
<gene>
    <name evidence="3" type="ORF">K490DRAFT_63829</name>
</gene>
<keyword evidence="4" id="KW-1185">Reference proteome</keyword>
<keyword evidence="2" id="KW-1133">Transmembrane helix</keyword>
<protein>
    <submittedName>
        <fullName evidence="3">Uncharacterized protein</fullName>
    </submittedName>
</protein>
<dbReference type="OrthoDB" id="4492972at2759"/>
<keyword evidence="2" id="KW-0812">Transmembrane</keyword>
<feature type="region of interest" description="Disordered" evidence="1">
    <location>
        <begin position="213"/>
        <end position="322"/>
    </location>
</feature>
<evidence type="ECO:0000313" key="4">
    <source>
        <dbReference type="Proteomes" id="UP000799776"/>
    </source>
</evidence>
<feature type="compositionally biased region" description="Gly residues" evidence="1">
    <location>
        <begin position="241"/>
        <end position="251"/>
    </location>
</feature>
<feature type="transmembrane region" description="Helical" evidence="2">
    <location>
        <begin position="12"/>
        <end position="32"/>
    </location>
</feature>
<dbReference type="AlphaFoldDB" id="A0A6A5YFV1"/>
<proteinExistence type="predicted"/>
<feature type="transmembrane region" description="Helical" evidence="2">
    <location>
        <begin position="39"/>
        <end position="57"/>
    </location>
</feature>
<reference evidence="3" key="1">
    <citation type="journal article" date="2020" name="Stud. Mycol.">
        <title>101 Dothideomycetes genomes: a test case for predicting lifestyles and emergence of pathogens.</title>
        <authorList>
            <person name="Haridas S."/>
            <person name="Albert R."/>
            <person name="Binder M."/>
            <person name="Bloem J."/>
            <person name="Labutti K."/>
            <person name="Salamov A."/>
            <person name="Andreopoulos B."/>
            <person name="Baker S."/>
            <person name="Barry K."/>
            <person name="Bills G."/>
            <person name="Bluhm B."/>
            <person name="Cannon C."/>
            <person name="Castanera R."/>
            <person name="Culley D."/>
            <person name="Daum C."/>
            <person name="Ezra D."/>
            <person name="Gonzalez J."/>
            <person name="Henrissat B."/>
            <person name="Kuo A."/>
            <person name="Liang C."/>
            <person name="Lipzen A."/>
            <person name="Lutzoni F."/>
            <person name="Magnuson J."/>
            <person name="Mondo S."/>
            <person name="Nolan M."/>
            <person name="Ohm R."/>
            <person name="Pangilinan J."/>
            <person name="Park H.-J."/>
            <person name="Ramirez L."/>
            <person name="Alfaro M."/>
            <person name="Sun H."/>
            <person name="Tritt A."/>
            <person name="Yoshinaga Y."/>
            <person name="Zwiers L.-H."/>
            <person name="Turgeon B."/>
            <person name="Goodwin S."/>
            <person name="Spatafora J."/>
            <person name="Crous P."/>
            <person name="Grigoriev I."/>
        </authorList>
    </citation>
    <scope>NUCLEOTIDE SEQUENCE</scope>
    <source>
        <strain evidence="3">CBS 121410</strain>
    </source>
</reference>
<feature type="compositionally biased region" description="Low complexity" evidence="1">
    <location>
        <begin position="121"/>
        <end position="135"/>
    </location>
</feature>
<evidence type="ECO:0000256" key="2">
    <source>
        <dbReference type="SAM" id="Phobius"/>
    </source>
</evidence>
<evidence type="ECO:0000256" key="1">
    <source>
        <dbReference type="SAM" id="MobiDB-lite"/>
    </source>
</evidence>
<sequence length="381" mass="39500">MINPLYLLGPPILLLISLPLAFFAILTTTLAFTTLLARVSIVYFELGLALLHSALFVSTTTTTTTTTTKPTQSHWTTTNPPPAGSTSTPPTPPPKPSKSAGKTPHKSPSRSRSHHRRRRSSATSTDPTTAMSTSMILPPTHPLGGSGPASSLSGHVPRKSPSLASLLAPSAAGPDADTAVRDFEGVGGWRDAGSPFDDAVWLGMNARLELPAAVPERQLRGDRSRDASRKRHHQRAHTAGSGAGGAAGGKGRWSWSPEGGRVGGSAVNVNMAGMRMSPVAGRERERERGARTPGAGTTPAAAAGETGDGEGEGGSPDEYFSMQMYRRLGASVDVLPLRGGGQEGERRRSEAGSSVSTDTCSTSSSGGRVRSGNKSLGSGHV</sequence>
<feature type="compositionally biased region" description="Basic and acidic residues" evidence="1">
    <location>
        <begin position="281"/>
        <end position="290"/>
    </location>
</feature>
<dbReference type="Proteomes" id="UP000799776">
    <property type="component" value="Unassembled WGS sequence"/>
</dbReference>
<dbReference type="EMBL" id="ML978714">
    <property type="protein sequence ID" value="KAF2089694.1"/>
    <property type="molecule type" value="Genomic_DNA"/>
</dbReference>
<accession>A0A6A5YFV1</accession>
<feature type="region of interest" description="Disordered" evidence="1">
    <location>
        <begin position="62"/>
        <end position="179"/>
    </location>
</feature>
<organism evidence="3 4">
    <name type="scientific">Saccharata proteae CBS 121410</name>
    <dbReference type="NCBI Taxonomy" id="1314787"/>
    <lineage>
        <taxon>Eukaryota</taxon>
        <taxon>Fungi</taxon>
        <taxon>Dikarya</taxon>
        <taxon>Ascomycota</taxon>
        <taxon>Pezizomycotina</taxon>
        <taxon>Dothideomycetes</taxon>
        <taxon>Dothideomycetes incertae sedis</taxon>
        <taxon>Botryosphaeriales</taxon>
        <taxon>Saccharataceae</taxon>
        <taxon>Saccharata</taxon>
    </lineage>
</organism>
<feature type="compositionally biased region" description="Low complexity" evidence="1">
    <location>
        <begin position="351"/>
        <end position="375"/>
    </location>
</feature>
<feature type="compositionally biased region" description="Low complexity" evidence="1">
    <location>
        <begin position="62"/>
        <end position="78"/>
    </location>
</feature>
<feature type="compositionally biased region" description="Basic and acidic residues" evidence="1">
    <location>
        <begin position="217"/>
        <end position="227"/>
    </location>
</feature>
<feature type="compositionally biased region" description="Low complexity" evidence="1">
    <location>
        <begin position="148"/>
        <end position="172"/>
    </location>
</feature>
<feature type="compositionally biased region" description="Pro residues" evidence="1">
    <location>
        <begin position="79"/>
        <end position="96"/>
    </location>
</feature>